<dbReference type="Gene3D" id="1.10.287.470">
    <property type="entry name" value="Helix hairpin bin"/>
    <property type="match status" value="1"/>
</dbReference>
<dbReference type="GO" id="GO:0030313">
    <property type="term" value="C:cell envelope"/>
    <property type="evidence" value="ECO:0007669"/>
    <property type="project" value="TreeGrafter"/>
</dbReference>
<accession>A0A6S6S0Q6</accession>
<evidence type="ECO:0000313" key="4">
    <source>
        <dbReference type="EMBL" id="CAA6803030.1"/>
    </source>
</evidence>
<organism evidence="4">
    <name type="scientific">uncultured Sulfurovum sp</name>
    <dbReference type="NCBI Taxonomy" id="269237"/>
    <lineage>
        <taxon>Bacteria</taxon>
        <taxon>Pseudomonadati</taxon>
        <taxon>Campylobacterota</taxon>
        <taxon>Epsilonproteobacteria</taxon>
        <taxon>Campylobacterales</taxon>
        <taxon>Sulfurovaceae</taxon>
        <taxon>Sulfurovum</taxon>
        <taxon>environmental samples</taxon>
    </lineage>
</organism>
<sequence length="357" mass="39500">MKKLLLGLSLSLLLLEANTLVLTAEQEQDWQIKTEIPKASKTLPLGEFMAEVVTPPQHLNIITLAFEAQVKKLHVASYDSVKKGQLLAEVTGKDWIEIQQQFIEESLSLREHKQVVNRKNRLCNEGIIAKKECITANAIYKADKSRVRASKALLKGYGASDRMINSLANNLKISQTIPVYSKVNGKLLALNMQAGTSTMPSDTLFSILKEGALWLEMDILVQKAMLLKNGQKVKIAFNGESFESAVLLHAPTINPENQTQKVRFSLPNSAKFLSGMRNPATIIGTEKTIKVAKKSLINIEGKNVVFLKNDKGYEPLTVEIVGEENSNYYVKDIPALNAPIAVSSLLVLKTLMEGEDE</sequence>
<keyword evidence="2" id="KW-0732">Signal</keyword>
<feature type="chain" id="PRO_5027984010" description="CusB-like beta-barrel domain-containing protein" evidence="2">
    <location>
        <begin position="24"/>
        <end position="357"/>
    </location>
</feature>
<dbReference type="PANTHER" id="PTHR30097">
    <property type="entry name" value="CATION EFFLUX SYSTEM PROTEIN CUSB"/>
    <property type="match status" value="1"/>
</dbReference>
<gene>
    <name evidence="4" type="ORF">HELGO_WM3450</name>
</gene>
<dbReference type="Pfam" id="PF25954">
    <property type="entry name" value="Beta-barrel_RND_2"/>
    <property type="match status" value="1"/>
</dbReference>
<dbReference type="GO" id="GO:0015679">
    <property type="term" value="P:plasma membrane copper ion transport"/>
    <property type="evidence" value="ECO:0007669"/>
    <property type="project" value="TreeGrafter"/>
</dbReference>
<evidence type="ECO:0000259" key="3">
    <source>
        <dbReference type="Pfam" id="PF25954"/>
    </source>
</evidence>
<dbReference type="Gene3D" id="2.40.50.100">
    <property type="match status" value="1"/>
</dbReference>
<dbReference type="GO" id="GO:0060003">
    <property type="term" value="P:copper ion export"/>
    <property type="evidence" value="ECO:0007669"/>
    <property type="project" value="TreeGrafter"/>
</dbReference>
<dbReference type="PANTHER" id="PTHR30097:SF4">
    <property type="entry name" value="SLR6042 PROTEIN"/>
    <property type="match status" value="1"/>
</dbReference>
<protein>
    <recommendedName>
        <fullName evidence="3">CusB-like beta-barrel domain-containing protein</fullName>
    </recommendedName>
</protein>
<name>A0A6S6S0Q6_9BACT</name>
<proteinExistence type="predicted"/>
<dbReference type="InterPro" id="IPR058792">
    <property type="entry name" value="Beta-barrel_RND_2"/>
</dbReference>
<feature type="domain" description="CusB-like beta-barrel" evidence="3">
    <location>
        <begin position="213"/>
        <end position="273"/>
    </location>
</feature>
<dbReference type="EMBL" id="CACVAP010000039">
    <property type="protein sequence ID" value="CAA6803030.1"/>
    <property type="molecule type" value="Genomic_DNA"/>
</dbReference>
<keyword evidence="1" id="KW-0813">Transport</keyword>
<reference evidence="4" key="1">
    <citation type="submission" date="2020-01" db="EMBL/GenBank/DDBJ databases">
        <authorList>
            <person name="Meier V. D."/>
            <person name="Meier V D."/>
        </authorList>
    </citation>
    <scope>NUCLEOTIDE SEQUENCE</scope>
    <source>
        <strain evidence="4">HLG_WM_MAG_06</strain>
    </source>
</reference>
<feature type="signal peptide" evidence="2">
    <location>
        <begin position="1"/>
        <end position="23"/>
    </location>
</feature>
<dbReference type="InterPro" id="IPR051909">
    <property type="entry name" value="MFP_Cation_Efflux"/>
</dbReference>
<evidence type="ECO:0000256" key="2">
    <source>
        <dbReference type="SAM" id="SignalP"/>
    </source>
</evidence>
<dbReference type="AlphaFoldDB" id="A0A6S6S0Q6"/>
<evidence type="ECO:0000256" key="1">
    <source>
        <dbReference type="ARBA" id="ARBA00022448"/>
    </source>
</evidence>
<dbReference type="Gene3D" id="2.40.30.170">
    <property type="match status" value="1"/>
</dbReference>